<organism evidence="1 2">
    <name type="scientific">Candidatus Solincola sediminis</name>
    <dbReference type="NCBI Taxonomy" id="1797199"/>
    <lineage>
        <taxon>Bacteria</taxon>
        <taxon>Bacillati</taxon>
        <taxon>Actinomycetota</taxon>
        <taxon>Candidatus Geothermincolia</taxon>
        <taxon>Candidatus Geothermincolales</taxon>
        <taxon>Candidatus Geothermincolaceae</taxon>
        <taxon>Candidatus Solincola</taxon>
    </lineage>
</organism>
<comment type="caution">
    <text evidence="1">The sequence shown here is derived from an EMBL/GenBank/DDBJ whole genome shotgun (WGS) entry which is preliminary data.</text>
</comment>
<protein>
    <submittedName>
        <fullName evidence="1">Uncharacterized protein</fullName>
    </submittedName>
</protein>
<accession>A0A1F2WNH7</accession>
<evidence type="ECO:0000313" key="2">
    <source>
        <dbReference type="Proteomes" id="UP000177876"/>
    </source>
</evidence>
<reference evidence="1 2" key="1">
    <citation type="journal article" date="2016" name="Nat. Commun.">
        <title>Thousands of microbial genomes shed light on interconnected biogeochemical processes in an aquifer system.</title>
        <authorList>
            <person name="Anantharaman K."/>
            <person name="Brown C.T."/>
            <person name="Hug L.A."/>
            <person name="Sharon I."/>
            <person name="Castelle C.J."/>
            <person name="Probst A.J."/>
            <person name="Thomas B.C."/>
            <person name="Singh A."/>
            <person name="Wilkins M.J."/>
            <person name="Karaoz U."/>
            <person name="Brodie E.L."/>
            <person name="Williams K.H."/>
            <person name="Hubbard S.S."/>
            <person name="Banfield J.F."/>
        </authorList>
    </citation>
    <scope>NUCLEOTIDE SEQUENCE [LARGE SCALE GENOMIC DNA]</scope>
</reference>
<proteinExistence type="predicted"/>
<evidence type="ECO:0000313" key="1">
    <source>
        <dbReference type="EMBL" id="OFW58417.1"/>
    </source>
</evidence>
<dbReference type="STRING" id="1797197.A2Y75_01530"/>
<sequence>MSPTLSLHDLEHGIERRIVESTTIDISVGVGREVAIEEIVGGRYRVLVGISFDGLLGCWIQTMRVHASISDARNDAREHIAAAQHSAIEALSSLAGLGVSA</sequence>
<dbReference type="EMBL" id="MELK01000023">
    <property type="protein sequence ID" value="OFW58417.1"/>
    <property type="molecule type" value="Genomic_DNA"/>
</dbReference>
<name>A0A1F2WNH7_9ACTN</name>
<dbReference type="AlphaFoldDB" id="A0A1F2WNH7"/>
<gene>
    <name evidence="1" type="ORF">A2Y75_01530</name>
</gene>
<dbReference type="Proteomes" id="UP000177876">
    <property type="component" value="Unassembled WGS sequence"/>
</dbReference>